<sequence>MRSVRFFVFATLMAATSAHAGGPYPAVPPETGVAPFVGPTWDAYRCAQGPVINFYHRAYYGEEPPALYRGYAYRPYYRYGAYRRLPRTYFCVTD</sequence>
<name>A0A2M8RFQ4_9BRAD</name>
<dbReference type="OrthoDB" id="8255921at2"/>
<dbReference type="AlphaFoldDB" id="A0A2M8RFQ4"/>
<feature type="chain" id="PRO_5014792725" evidence="1">
    <location>
        <begin position="21"/>
        <end position="94"/>
    </location>
</feature>
<accession>A0A2M8RFQ4</accession>
<proteinExistence type="predicted"/>
<gene>
    <name evidence="2" type="ORF">CVM73_03640</name>
</gene>
<dbReference type="EMBL" id="PGVG01000002">
    <property type="protein sequence ID" value="PJG56651.1"/>
    <property type="molecule type" value="Genomic_DNA"/>
</dbReference>
<comment type="caution">
    <text evidence="2">The sequence shown here is derived from an EMBL/GenBank/DDBJ whole genome shotgun (WGS) entry which is preliminary data.</text>
</comment>
<reference evidence="2 3" key="1">
    <citation type="submission" date="2017-11" db="EMBL/GenBank/DDBJ databases">
        <title>Bradyrhizobium forestalis sp. nov., an efficient nitrogen-fixing bacterium isolated from nodules of forest legume species in the Amazon.</title>
        <authorList>
            <person name="Costa E.M."/>
            <person name="Guimaraes A."/>
            <person name="Carvalho T.S."/>
            <person name="Rodrigues T.L."/>
            <person name="Ribeiro P.R.A."/>
            <person name="Lebbe L."/>
            <person name="Willems A."/>
            <person name="Moreira F.M.S."/>
        </authorList>
    </citation>
    <scope>NUCLEOTIDE SEQUENCE [LARGE SCALE GENOMIC DNA]</scope>
    <source>
        <strain evidence="2 3">INPA54B</strain>
    </source>
</reference>
<evidence type="ECO:0000256" key="1">
    <source>
        <dbReference type="SAM" id="SignalP"/>
    </source>
</evidence>
<protein>
    <submittedName>
        <fullName evidence="2">Uncharacterized protein</fullName>
    </submittedName>
</protein>
<evidence type="ECO:0000313" key="2">
    <source>
        <dbReference type="EMBL" id="PJG56651.1"/>
    </source>
</evidence>
<keyword evidence="3" id="KW-1185">Reference proteome</keyword>
<feature type="signal peptide" evidence="1">
    <location>
        <begin position="1"/>
        <end position="20"/>
    </location>
</feature>
<dbReference type="Proteomes" id="UP000231194">
    <property type="component" value="Unassembled WGS sequence"/>
</dbReference>
<organism evidence="2 3">
    <name type="scientific">Bradyrhizobium forestalis</name>
    <dbReference type="NCBI Taxonomy" id="1419263"/>
    <lineage>
        <taxon>Bacteria</taxon>
        <taxon>Pseudomonadati</taxon>
        <taxon>Pseudomonadota</taxon>
        <taxon>Alphaproteobacteria</taxon>
        <taxon>Hyphomicrobiales</taxon>
        <taxon>Nitrobacteraceae</taxon>
        <taxon>Bradyrhizobium</taxon>
    </lineage>
</organism>
<keyword evidence="1" id="KW-0732">Signal</keyword>
<evidence type="ECO:0000313" key="3">
    <source>
        <dbReference type="Proteomes" id="UP000231194"/>
    </source>
</evidence>
<dbReference type="RefSeq" id="WP_100230804.1">
    <property type="nucleotide sequence ID" value="NZ_PGVG01000002.1"/>
</dbReference>